<accession>A0A8H5Y129</accession>
<dbReference type="EMBL" id="JAAOAN010000588">
    <property type="protein sequence ID" value="KAF5703071.1"/>
    <property type="molecule type" value="Genomic_DNA"/>
</dbReference>
<proteinExistence type="predicted"/>
<feature type="region of interest" description="Disordered" evidence="1">
    <location>
        <begin position="1"/>
        <end position="51"/>
    </location>
</feature>
<protein>
    <submittedName>
        <fullName evidence="2">Uncharacterized protein</fullName>
    </submittedName>
</protein>
<dbReference type="OrthoDB" id="5004841at2759"/>
<evidence type="ECO:0000256" key="1">
    <source>
        <dbReference type="SAM" id="MobiDB-lite"/>
    </source>
</evidence>
<keyword evidence="3" id="KW-1185">Reference proteome</keyword>
<name>A0A8H5Y129_9HYPO</name>
<evidence type="ECO:0000313" key="3">
    <source>
        <dbReference type="Proteomes" id="UP000544331"/>
    </source>
</evidence>
<sequence>MDKGNVNDNENTNSWPNETRSRHRNRSAAALGPGPTNLHQPLELSERSSADSTVAALASSLGVGPQQLVIPFHSQDRRTQDPLTQFRQNGDFKLSEGGGFGGITELWINERGQSAATTAAQAGAERSLLCSVHCSISEPEPKVALGTWPEHSNLGFGAGSSRVPGTPCWSAHDKTSRRDVISSPAMLGSRGLIASFRPQLPRGSSDCVQHEEVVPFFYPRTPLQISIIAFPSD</sequence>
<evidence type="ECO:0000313" key="2">
    <source>
        <dbReference type="EMBL" id="KAF5703071.1"/>
    </source>
</evidence>
<reference evidence="2 3" key="1">
    <citation type="submission" date="2020-05" db="EMBL/GenBank/DDBJ databases">
        <title>Identification and distribution of gene clusters putatively required for synthesis of sphingolipid metabolism inhibitors in phylogenetically diverse species of the filamentous fungus Fusarium.</title>
        <authorList>
            <person name="Kim H.-S."/>
            <person name="Busman M."/>
            <person name="Brown D.W."/>
            <person name="Divon H."/>
            <person name="Uhlig S."/>
            <person name="Proctor R.H."/>
        </authorList>
    </citation>
    <scope>NUCLEOTIDE SEQUENCE [LARGE SCALE GENOMIC DNA]</scope>
    <source>
        <strain evidence="2 3">NRRL 66235</strain>
    </source>
</reference>
<feature type="compositionally biased region" description="Polar residues" evidence="1">
    <location>
        <begin position="1"/>
        <end position="18"/>
    </location>
</feature>
<dbReference type="Proteomes" id="UP000544331">
    <property type="component" value="Unassembled WGS sequence"/>
</dbReference>
<dbReference type="AlphaFoldDB" id="A0A8H5Y129"/>
<comment type="caution">
    <text evidence="2">The sequence shown here is derived from an EMBL/GenBank/DDBJ whole genome shotgun (WGS) entry which is preliminary data.</text>
</comment>
<organism evidence="2 3">
    <name type="scientific">Fusarium mundagurra</name>
    <dbReference type="NCBI Taxonomy" id="1567541"/>
    <lineage>
        <taxon>Eukaryota</taxon>
        <taxon>Fungi</taxon>
        <taxon>Dikarya</taxon>
        <taxon>Ascomycota</taxon>
        <taxon>Pezizomycotina</taxon>
        <taxon>Sordariomycetes</taxon>
        <taxon>Hypocreomycetidae</taxon>
        <taxon>Hypocreales</taxon>
        <taxon>Nectriaceae</taxon>
        <taxon>Fusarium</taxon>
        <taxon>Fusarium fujikuroi species complex</taxon>
    </lineage>
</organism>
<gene>
    <name evidence="2" type="ORF">FMUND_13185</name>
</gene>